<dbReference type="Gene3D" id="3.40.50.300">
    <property type="entry name" value="P-loop containing nucleotide triphosphate hydrolases"/>
    <property type="match status" value="1"/>
</dbReference>
<evidence type="ECO:0000256" key="2">
    <source>
        <dbReference type="PROSITE-ProRule" id="PRU01161"/>
    </source>
</evidence>
<protein>
    <submittedName>
        <fullName evidence="5">Nephrocystin-3 [Danio rerio]</fullName>
    </submittedName>
</protein>
<keyword evidence="3" id="KW-1133">Transmembrane helix</keyword>
<keyword evidence="3" id="KW-0472">Membrane</keyword>
<dbReference type="Gene3D" id="1.25.40.10">
    <property type="entry name" value="Tetratricopeptide repeat domain"/>
    <property type="match status" value="2"/>
</dbReference>
<dbReference type="Proteomes" id="UP000044841">
    <property type="component" value="Unassembled WGS sequence"/>
</dbReference>
<dbReference type="InterPro" id="IPR002641">
    <property type="entry name" value="PNPLA_dom"/>
</dbReference>
<sequence>MYRLRGAVGKMPQPCEYFDIIAGSGTGAISAIMLGRLRMSIDDTILAYNKLISDVFADKKILTNGPAAYSATRLEQRLKDIVREVTGNEDERMVEVHTGQINCKVVIYAMSAHNMNASLPCAFRTYPSYANDMPNCRIWEAMRASTAHPHLFKGIEILNHDLGISQPYVGGGIGYSNPTAYMLKEAFIAFPDRSIASITSIGTGHMDTIRLPMPRKYGFGRVTHKSVLDLTHMIAMDNQRVAQEMANYFSGTSGLYYRLDVGQGMQEIDPTDASKQSEIASHTNAYILDPEVDHRLDDLTKTIRERPTNFKTMYISGRLTLAAKLSPTTFTKLPPPTYFFAGRVTEVDMVVKYFDNARTPQVFVLHGMGGAGKTQTALKALERVASNFEGVLFIDGSSPAIIEATLSQFALSKYAGDRYTDALKWISNREGRWLLLFDNVDDPAISLPEYFPQDINCSVLITTRYRFFARLARGEGADYNISGMDPMDSRRLLLTTSGLKLNELTESEIQAAEQLLQELGYLALAIYYEMYRKNPRELLQIDEANPLRIMDYELSLYKTWELSFAKTSIGTKQLMQLLAFLHRNSISPEIFRRASANLPVYSPLIPLTDCQQAVHEKLRNIFNKFNNQGIWTPSKFHSAMGELVSLYLVTFDPMNNCYHLHPLVQQWARSISPEMIECAALLLALSIDRDFSTESCAYRRRIIPHINEILGFCPFMSSSSIRPKLPCDLTATCGAIDPINNAWQYVEAYSDAEQLNRMERLEQLVYQTCKLQLGEENPKTLECMRYLAGTYVSKGRLEEAEGLYRKVMDIRRRTLGDSHRDTLWSMFGLAETYYSQRRYAEAEPIFRESFVRWEQIAGKSSPITLKTGADLAVTFQVLGRLEEAEALGAEILAARKDILGKEHPDTLQSMANLAATYRERGLIDQAEQLGTEVLNLRTKTLGDEHPATQRSKADLAVVFCGQGRLLEAENLGVEVLRFRQRLLGLEHYETLQSMADMAAIYNQQGRLVEAETIELQVLATRTRLLGDEHLETLETIANLATVYHKQKRFEDAERSGKQVLSARRRLLGEEHSDTLRSMINLATTYRSRSPSQLDEAKKLCAFVVEVRTRDLGDSHPSTLSSMRHLERTRFLLEQDRQSTTVTVQSKLNHLNLPKPGEIFPEELAPRLRNYSPIRIHTVTASISIIILSLFVLVLAWFRSLVDSTPNTSARI</sequence>
<dbReference type="Pfam" id="PF13424">
    <property type="entry name" value="TPR_12"/>
    <property type="match status" value="3"/>
</dbReference>
<dbReference type="GO" id="GO:0046486">
    <property type="term" value="P:glycerolipid metabolic process"/>
    <property type="evidence" value="ECO:0007669"/>
    <property type="project" value="UniProtKB-ARBA"/>
</dbReference>
<dbReference type="Pfam" id="PF13374">
    <property type="entry name" value="TPR_10"/>
    <property type="match status" value="1"/>
</dbReference>
<dbReference type="PROSITE" id="PS51635">
    <property type="entry name" value="PNPLA"/>
    <property type="match status" value="1"/>
</dbReference>
<dbReference type="InterPro" id="IPR011990">
    <property type="entry name" value="TPR-like_helical_dom_sf"/>
</dbReference>
<evidence type="ECO:0000256" key="1">
    <source>
        <dbReference type="ARBA" id="ARBA00023098"/>
    </source>
</evidence>
<dbReference type="SUPFAM" id="SSF48452">
    <property type="entry name" value="TPR-like"/>
    <property type="match status" value="3"/>
</dbReference>
<dbReference type="SMART" id="SM00028">
    <property type="entry name" value="TPR"/>
    <property type="match status" value="4"/>
</dbReference>
<dbReference type="InterPro" id="IPR027417">
    <property type="entry name" value="P-loop_NTPase"/>
</dbReference>
<dbReference type="Pfam" id="PF01734">
    <property type="entry name" value="Patatin"/>
    <property type="match status" value="1"/>
</dbReference>
<comment type="caution">
    <text evidence="2">Lacks conserved residue(s) required for the propagation of feature annotation.</text>
</comment>
<dbReference type="Pfam" id="PF00931">
    <property type="entry name" value="NB-ARC"/>
    <property type="match status" value="1"/>
</dbReference>
<dbReference type="PANTHER" id="PTHR46082">
    <property type="entry name" value="ATP/GTP-BINDING PROTEIN-RELATED"/>
    <property type="match status" value="1"/>
</dbReference>
<reference evidence="5 6" key="1">
    <citation type="submission" date="2015-07" db="EMBL/GenBank/DDBJ databases">
        <authorList>
            <person name="Noorani M."/>
        </authorList>
    </citation>
    <scope>NUCLEOTIDE SEQUENCE [LARGE SCALE GENOMIC DNA]</scope>
    <source>
        <strain evidence="5">BBA 69670</strain>
    </source>
</reference>
<evidence type="ECO:0000313" key="5">
    <source>
        <dbReference type="EMBL" id="CUA72872.1"/>
    </source>
</evidence>
<feature type="transmembrane region" description="Helical" evidence="3">
    <location>
        <begin position="1175"/>
        <end position="1197"/>
    </location>
</feature>
<keyword evidence="1" id="KW-0443">Lipid metabolism</keyword>
<dbReference type="AlphaFoldDB" id="A0A0K6G3S2"/>
<gene>
    <name evidence="5" type="ORF">RSOLAG22IIIB_05059</name>
</gene>
<accession>A0A0K6G3S2</accession>
<proteinExistence type="predicted"/>
<feature type="domain" description="PNPLA" evidence="4">
    <location>
        <begin position="1"/>
        <end position="183"/>
    </location>
</feature>
<evidence type="ECO:0000259" key="4">
    <source>
        <dbReference type="PROSITE" id="PS51635"/>
    </source>
</evidence>
<dbReference type="InterPro" id="IPR002182">
    <property type="entry name" value="NB-ARC"/>
</dbReference>
<organism evidence="5 6">
    <name type="scientific">Rhizoctonia solani</name>
    <dbReference type="NCBI Taxonomy" id="456999"/>
    <lineage>
        <taxon>Eukaryota</taxon>
        <taxon>Fungi</taxon>
        <taxon>Dikarya</taxon>
        <taxon>Basidiomycota</taxon>
        <taxon>Agaricomycotina</taxon>
        <taxon>Agaricomycetes</taxon>
        <taxon>Cantharellales</taxon>
        <taxon>Ceratobasidiaceae</taxon>
        <taxon>Rhizoctonia</taxon>
    </lineage>
</organism>
<dbReference type="SUPFAM" id="SSF52151">
    <property type="entry name" value="FabD/lysophospholipase-like"/>
    <property type="match status" value="1"/>
</dbReference>
<dbReference type="InterPro" id="IPR019734">
    <property type="entry name" value="TPR_rpt"/>
</dbReference>
<dbReference type="Gene3D" id="3.40.1090.10">
    <property type="entry name" value="Cytosolic phospholipase A2 catalytic domain"/>
    <property type="match status" value="1"/>
</dbReference>
<dbReference type="PANTHER" id="PTHR46082:SF6">
    <property type="entry name" value="AAA+ ATPASE DOMAIN-CONTAINING PROTEIN-RELATED"/>
    <property type="match status" value="1"/>
</dbReference>
<dbReference type="InterPro" id="IPR053137">
    <property type="entry name" value="NLR-like"/>
</dbReference>
<evidence type="ECO:0000313" key="6">
    <source>
        <dbReference type="Proteomes" id="UP000044841"/>
    </source>
</evidence>
<dbReference type="SUPFAM" id="SSF52540">
    <property type="entry name" value="P-loop containing nucleoside triphosphate hydrolases"/>
    <property type="match status" value="1"/>
</dbReference>
<dbReference type="EMBL" id="CYGV01001323">
    <property type="protein sequence ID" value="CUA72872.1"/>
    <property type="molecule type" value="Genomic_DNA"/>
</dbReference>
<evidence type="ECO:0000256" key="3">
    <source>
        <dbReference type="SAM" id="Phobius"/>
    </source>
</evidence>
<keyword evidence="3" id="KW-0812">Transmembrane</keyword>
<dbReference type="InterPro" id="IPR016035">
    <property type="entry name" value="Acyl_Trfase/lysoPLipase"/>
</dbReference>
<keyword evidence="6" id="KW-1185">Reference proteome</keyword>
<dbReference type="GO" id="GO:0043531">
    <property type="term" value="F:ADP binding"/>
    <property type="evidence" value="ECO:0007669"/>
    <property type="project" value="InterPro"/>
</dbReference>
<name>A0A0K6G3S2_9AGAM</name>